<feature type="domain" description="DhaL" evidence="9">
    <location>
        <begin position="6"/>
        <end position="199"/>
    </location>
</feature>
<dbReference type="EMBL" id="CP041372">
    <property type="protein sequence ID" value="QKS71789.1"/>
    <property type="molecule type" value="Genomic_DNA"/>
</dbReference>
<reference evidence="11" key="1">
    <citation type="submission" date="2019-07" db="EMBL/GenBank/DDBJ databases">
        <title>Bacillus alkalisoli sp. nov. isolated from saline soil.</title>
        <authorList>
            <person name="Sun J.-Q."/>
            <person name="Xu L."/>
        </authorList>
    </citation>
    <scope>NUCLEOTIDE SEQUENCE [LARGE SCALE GENOMIC DNA]</scope>
    <source>
        <strain evidence="11">M4U3P1</strain>
    </source>
</reference>
<evidence type="ECO:0000256" key="8">
    <source>
        <dbReference type="ARBA" id="ARBA00055771"/>
    </source>
</evidence>
<dbReference type="GO" id="GO:0019563">
    <property type="term" value="P:glycerol catabolic process"/>
    <property type="evidence" value="ECO:0007669"/>
    <property type="project" value="TreeGrafter"/>
</dbReference>
<dbReference type="InterPro" id="IPR004007">
    <property type="entry name" value="DhaL_dom"/>
</dbReference>
<gene>
    <name evidence="10" type="primary">dhaL</name>
    <name evidence="10" type="ORF">FLK61_34520</name>
</gene>
<keyword evidence="6" id="KW-0319">Glycerol metabolism</keyword>
<evidence type="ECO:0000313" key="10">
    <source>
        <dbReference type="EMBL" id="QKS71789.1"/>
    </source>
</evidence>
<keyword evidence="5 10" id="KW-0418">Kinase</keyword>
<dbReference type="PANTHER" id="PTHR28629:SF4">
    <property type="entry name" value="TRIOKINASE_FMN CYCLASE"/>
    <property type="match status" value="1"/>
</dbReference>
<dbReference type="EC" id="2.7.1.121" evidence="3"/>
<comment type="subunit">
    <text evidence="7">Homodimer. The dihydroxyacetone kinase complex is composed of a homodimer of DhaM, a homodimer of DhaK and the subunit DhaL.</text>
</comment>
<dbReference type="GO" id="GO:0047324">
    <property type="term" value="F:phosphoenolpyruvate-glycerone phosphotransferase activity"/>
    <property type="evidence" value="ECO:0007669"/>
    <property type="project" value="UniProtKB-EC"/>
</dbReference>
<evidence type="ECO:0000259" key="9">
    <source>
        <dbReference type="PROSITE" id="PS51480"/>
    </source>
</evidence>
<organism evidence="10 11">
    <name type="scientific">Paenalkalicoccus suaedae</name>
    <dbReference type="NCBI Taxonomy" id="2592382"/>
    <lineage>
        <taxon>Bacteria</taxon>
        <taxon>Bacillati</taxon>
        <taxon>Bacillota</taxon>
        <taxon>Bacilli</taxon>
        <taxon>Bacillales</taxon>
        <taxon>Bacillaceae</taxon>
        <taxon>Paenalkalicoccus</taxon>
    </lineage>
</organism>
<dbReference type="PANTHER" id="PTHR28629">
    <property type="entry name" value="TRIOKINASE/FMN CYCLASE"/>
    <property type="match status" value="1"/>
</dbReference>
<evidence type="ECO:0000256" key="3">
    <source>
        <dbReference type="ARBA" id="ARBA00012095"/>
    </source>
</evidence>
<evidence type="ECO:0000256" key="4">
    <source>
        <dbReference type="ARBA" id="ARBA00022679"/>
    </source>
</evidence>
<dbReference type="PROSITE" id="PS51480">
    <property type="entry name" value="DHAL"/>
    <property type="match status" value="1"/>
</dbReference>
<dbReference type="InterPro" id="IPR012737">
    <property type="entry name" value="DhaK_L_YcgS"/>
</dbReference>
<dbReference type="GO" id="GO:0005829">
    <property type="term" value="C:cytosol"/>
    <property type="evidence" value="ECO:0007669"/>
    <property type="project" value="TreeGrafter"/>
</dbReference>
<evidence type="ECO:0000256" key="2">
    <source>
        <dbReference type="ARBA" id="ARBA00004745"/>
    </source>
</evidence>
<dbReference type="Pfam" id="PF02734">
    <property type="entry name" value="Dak2"/>
    <property type="match status" value="1"/>
</dbReference>
<name>A0A859FF38_9BACI</name>
<dbReference type="Gene3D" id="1.25.40.340">
    <property type="match status" value="1"/>
</dbReference>
<dbReference type="SMART" id="SM01120">
    <property type="entry name" value="Dak2"/>
    <property type="match status" value="1"/>
</dbReference>
<dbReference type="FunFam" id="1.25.40.340:FF:000002">
    <property type="entry name" value="Dihydroxyacetone kinase, L subunit"/>
    <property type="match status" value="1"/>
</dbReference>
<evidence type="ECO:0000256" key="1">
    <source>
        <dbReference type="ARBA" id="ARBA00001113"/>
    </source>
</evidence>
<protein>
    <recommendedName>
        <fullName evidence="3">phosphoenolpyruvate--glycerone phosphotransferase</fullName>
        <ecNumber evidence="3">2.7.1.121</ecNumber>
    </recommendedName>
</protein>
<comment type="catalytic activity">
    <reaction evidence="1">
        <text>dihydroxyacetone + phosphoenolpyruvate = dihydroxyacetone phosphate + pyruvate</text>
        <dbReference type="Rhea" id="RHEA:18381"/>
        <dbReference type="ChEBI" id="CHEBI:15361"/>
        <dbReference type="ChEBI" id="CHEBI:16016"/>
        <dbReference type="ChEBI" id="CHEBI:57642"/>
        <dbReference type="ChEBI" id="CHEBI:58702"/>
        <dbReference type="EC" id="2.7.1.121"/>
    </reaction>
</comment>
<evidence type="ECO:0000256" key="6">
    <source>
        <dbReference type="ARBA" id="ARBA00022798"/>
    </source>
</evidence>
<dbReference type="GO" id="GO:0004371">
    <property type="term" value="F:glycerone kinase activity"/>
    <property type="evidence" value="ECO:0007669"/>
    <property type="project" value="InterPro"/>
</dbReference>
<dbReference type="AlphaFoldDB" id="A0A859FF38"/>
<keyword evidence="4" id="KW-0808">Transferase</keyword>
<dbReference type="KEGG" id="psua:FLK61_34520"/>
<evidence type="ECO:0000256" key="7">
    <source>
        <dbReference type="ARBA" id="ARBA00046577"/>
    </source>
</evidence>
<dbReference type="SUPFAM" id="SSF101473">
    <property type="entry name" value="DhaL-like"/>
    <property type="match status" value="1"/>
</dbReference>
<dbReference type="InterPro" id="IPR036117">
    <property type="entry name" value="DhaL_dom_sf"/>
</dbReference>
<dbReference type="InterPro" id="IPR050861">
    <property type="entry name" value="Dihydroxyacetone_Kinase"/>
</dbReference>
<proteinExistence type="predicted"/>
<accession>A0A859FF38</accession>
<keyword evidence="11" id="KW-1185">Reference proteome</keyword>
<dbReference type="NCBIfam" id="TIGR02365">
    <property type="entry name" value="dha_L_ycgS"/>
    <property type="match status" value="1"/>
</dbReference>
<dbReference type="Proteomes" id="UP000318138">
    <property type="component" value="Chromosome"/>
</dbReference>
<evidence type="ECO:0000256" key="5">
    <source>
        <dbReference type="ARBA" id="ARBA00022777"/>
    </source>
</evidence>
<comment type="function">
    <text evidence="8">ADP-binding subunit of the dihydroxyacetone kinase, which is responsible for the phosphoenolpyruvate (PEP)-dependent phosphorylation of dihydroxyacetone. DhaL-ADP is converted to DhaL-ATP via a phosphoryl group transfer from DhaM and transmits it to dihydroxyacetone binds to DhaK.</text>
</comment>
<comment type="pathway">
    <text evidence="2">Polyol metabolism; glycerol degradation.</text>
</comment>
<evidence type="ECO:0000313" key="11">
    <source>
        <dbReference type="Proteomes" id="UP000318138"/>
    </source>
</evidence>
<dbReference type="RefSeq" id="WP_176009775.1">
    <property type="nucleotide sequence ID" value="NZ_CP041372.2"/>
</dbReference>
<sequence length="206" mass="22296">MKFGADEAVAWLIAFQGKVSENKTYLTELDQAIGDGDHGINLARGVKELANVFEASSFESASDVLKAASMTFISKVGGASGPLYGSAFLKMSMKWKEVDKDITMSELASILQEGEESIKARGKADVGEKTMLDVWHPVVQACSESDDADHFLQVAKEAMEGTKEIRATKGRAAYLGDRSIGHIDAGAMSSYYLFEALNETIKEKVV</sequence>